<evidence type="ECO:0000313" key="3">
    <source>
        <dbReference type="Proteomes" id="UP000184225"/>
    </source>
</evidence>
<keyword evidence="3" id="KW-1185">Reference proteome</keyword>
<gene>
    <name evidence="2" type="ORF">SAMN04488096_105183</name>
</gene>
<dbReference type="AlphaFoldDB" id="A0A1M6ENY0"/>
<evidence type="ECO:0000256" key="1">
    <source>
        <dbReference type="SAM" id="MobiDB-lite"/>
    </source>
</evidence>
<dbReference type="STRING" id="579105.SAMN04488096_105183"/>
<accession>A0A1M6ENY0</accession>
<feature type="compositionally biased region" description="Polar residues" evidence="1">
    <location>
        <begin position="7"/>
        <end position="20"/>
    </location>
</feature>
<organism evidence="2 3">
    <name type="scientific">Mesonia phycicola</name>
    <dbReference type="NCBI Taxonomy" id="579105"/>
    <lineage>
        <taxon>Bacteria</taxon>
        <taxon>Pseudomonadati</taxon>
        <taxon>Bacteroidota</taxon>
        <taxon>Flavobacteriia</taxon>
        <taxon>Flavobacteriales</taxon>
        <taxon>Flavobacteriaceae</taxon>
        <taxon>Mesonia</taxon>
    </lineage>
</organism>
<dbReference type="EMBL" id="FQYY01000005">
    <property type="protein sequence ID" value="SHI87136.1"/>
    <property type="molecule type" value="Genomic_DNA"/>
</dbReference>
<name>A0A1M6ENY0_9FLAO</name>
<proteinExistence type="predicted"/>
<dbReference type="Proteomes" id="UP000184225">
    <property type="component" value="Unassembled WGS sequence"/>
</dbReference>
<sequence>MVACEDQPTNTADSESTFQEENAKKFSQKVNIPSNRTVSLLPDAEAASSNWMAFITAKNEIERIDHFTLQEVVNNSNNFFRSVKQLQDSIPTDFEKTPIKTRLNVLLTKAYLLETEAERQRPNAGKIDTLSFELYNEFNNLKIQLNEAFLKPMEDFDLELDERIRIQDSLAKAKKEPLKKIK</sequence>
<protein>
    <submittedName>
        <fullName evidence="2">Uncharacterized protein</fullName>
    </submittedName>
</protein>
<reference evidence="2 3" key="1">
    <citation type="submission" date="2016-11" db="EMBL/GenBank/DDBJ databases">
        <authorList>
            <person name="Jaros S."/>
            <person name="Januszkiewicz K."/>
            <person name="Wedrychowicz H."/>
        </authorList>
    </citation>
    <scope>NUCLEOTIDE SEQUENCE [LARGE SCALE GENOMIC DNA]</scope>
    <source>
        <strain evidence="2 3">DSM 21425</strain>
    </source>
</reference>
<feature type="region of interest" description="Disordered" evidence="1">
    <location>
        <begin position="1"/>
        <end position="21"/>
    </location>
</feature>
<evidence type="ECO:0000313" key="2">
    <source>
        <dbReference type="EMBL" id="SHI87136.1"/>
    </source>
</evidence>